<proteinExistence type="predicted"/>
<reference evidence="3 4" key="1">
    <citation type="journal article" date="2023" name="Nucleic Acids Res.">
        <title>The hologenome of Daphnia magna reveals possible DNA methylation and microbiome-mediated evolution of the host genome.</title>
        <authorList>
            <person name="Chaturvedi A."/>
            <person name="Li X."/>
            <person name="Dhandapani V."/>
            <person name="Marshall H."/>
            <person name="Kissane S."/>
            <person name="Cuenca-Cambronero M."/>
            <person name="Asole G."/>
            <person name="Calvet F."/>
            <person name="Ruiz-Romero M."/>
            <person name="Marangio P."/>
            <person name="Guigo R."/>
            <person name="Rago D."/>
            <person name="Mirbahai L."/>
            <person name="Eastwood N."/>
            <person name="Colbourne J.K."/>
            <person name="Zhou J."/>
            <person name="Mallon E."/>
            <person name="Orsini L."/>
        </authorList>
    </citation>
    <scope>NUCLEOTIDE SEQUENCE [LARGE SCALE GENOMIC DNA]</scope>
    <source>
        <strain evidence="3">LRV0_1</strain>
    </source>
</reference>
<sequence>MIGATAIMAQFSHCWARLIWSMGVPPARSTGRRRCWQITALALVDVMNRRLVAQRFLVNSRRFLAPAHVDCLLGRRKWREGQQFSLRFCISNTCHDPRGDAGVRTSSTLVGRVCQTSEPDIKVFERFGCRLMALIEGYPIQRNVSLGPDLVQLAKVIPPIPPCPQLRKLNVTVEFFQSRRVDATSSRRQCGLSRPSWSETPATTATTATTSATATPGATPAATAAACSTDAPTGRCCGRDQGLKLGRNIVQLKFHGVNTIANGCSGCGSCFYG</sequence>
<dbReference type="EMBL" id="JAOYFB010000001">
    <property type="protein sequence ID" value="KAK4004246.1"/>
    <property type="molecule type" value="Genomic_DNA"/>
</dbReference>
<feature type="region of interest" description="Disordered" evidence="1">
    <location>
        <begin position="190"/>
        <end position="215"/>
    </location>
</feature>
<organism evidence="3 4">
    <name type="scientific">Daphnia magna</name>
    <dbReference type="NCBI Taxonomy" id="35525"/>
    <lineage>
        <taxon>Eukaryota</taxon>
        <taxon>Metazoa</taxon>
        <taxon>Ecdysozoa</taxon>
        <taxon>Arthropoda</taxon>
        <taxon>Crustacea</taxon>
        <taxon>Branchiopoda</taxon>
        <taxon>Diplostraca</taxon>
        <taxon>Cladocera</taxon>
        <taxon>Anomopoda</taxon>
        <taxon>Daphniidae</taxon>
        <taxon>Daphnia</taxon>
    </lineage>
</organism>
<keyword evidence="2" id="KW-0732">Signal</keyword>
<dbReference type="Proteomes" id="UP001234178">
    <property type="component" value="Unassembled WGS sequence"/>
</dbReference>
<evidence type="ECO:0000256" key="2">
    <source>
        <dbReference type="SAM" id="SignalP"/>
    </source>
</evidence>
<comment type="caution">
    <text evidence="3">The sequence shown here is derived from an EMBL/GenBank/DDBJ whole genome shotgun (WGS) entry which is preliminary data.</text>
</comment>
<gene>
    <name evidence="3" type="ORF">OUZ56_005988</name>
</gene>
<feature type="compositionally biased region" description="Low complexity" evidence="1">
    <location>
        <begin position="200"/>
        <end position="215"/>
    </location>
</feature>
<evidence type="ECO:0000256" key="1">
    <source>
        <dbReference type="SAM" id="MobiDB-lite"/>
    </source>
</evidence>
<keyword evidence="4" id="KW-1185">Reference proteome</keyword>
<evidence type="ECO:0000313" key="3">
    <source>
        <dbReference type="EMBL" id="KAK4004246.1"/>
    </source>
</evidence>
<accession>A0ABQ9YUF2</accession>
<protein>
    <submittedName>
        <fullName evidence="3">Uncharacterized protein</fullName>
    </submittedName>
</protein>
<feature type="chain" id="PRO_5046576179" evidence="2">
    <location>
        <begin position="17"/>
        <end position="273"/>
    </location>
</feature>
<feature type="signal peptide" evidence="2">
    <location>
        <begin position="1"/>
        <end position="16"/>
    </location>
</feature>
<name>A0ABQ9YUF2_9CRUS</name>
<evidence type="ECO:0000313" key="4">
    <source>
        <dbReference type="Proteomes" id="UP001234178"/>
    </source>
</evidence>